<dbReference type="AlphaFoldDB" id="A0A914XGR9"/>
<name>A0A914XGR9_9BILA</name>
<feature type="compositionally biased region" description="Acidic residues" evidence="2">
    <location>
        <begin position="224"/>
        <end position="233"/>
    </location>
</feature>
<dbReference type="SUPFAM" id="SSF58022">
    <property type="entry name" value="XRCC4, C-terminal oligomerization domain"/>
    <property type="match status" value="1"/>
</dbReference>
<feature type="compositionally biased region" description="Basic and acidic residues" evidence="2">
    <location>
        <begin position="234"/>
        <end position="248"/>
    </location>
</feature>
<feature type="coiled-coil region" evidence="1">
    <location>
        <begin position="137"/>
        <end position="164"/>
    </location>
</feature>
<organism evidence="4 5">
    <name type="scientific">Plectus sambesii</name>
    <dbReference type="NCBI Taxonomy" id="2011161"/>
    <lineage>
        <taxon>Eukaryota</taxon>
        <taxon>Metazoa</taxon>
        <taxon>Ecdysozoa</taxon>
        <taxon>Nematoda</taxon>
        <taxon>Chromadorea</taxon>
        <taxon>Plectida</taxon>
        <taxon>Plectina</taxon>
        <taxon>Plectoidea</taxon>
        <taxon>Plectidae</taxon>
        <taxon>Plectus</taxon>
    </lineage>
</organism>
<feature type="compositionally biased region" description="Polar residues" evidence="2">
    <location>
        <begin position="253"/>
        <end position="269"/>
    </location>
</feature>
<dbReference type="GO" id="GO:0032807">
    <property type="term" value="C:DNA ligase IV complex"/>
    <property type="evidence" value="ECO:0007669"/>
    <property type="project" value="TreeGrafter"/>
</dbReference>
<feature type="compositionally biased region" description="Low complexity" evidence="2">
    <location>
        <begin position="206"/>
        <end position="215"/>
    </location>
</feature>
<dbReference type="InterPro" id="IPR014751">
    <property type="entry name" value="XRCC4-like_C"/>
</dbReference>
<evidence type="ECO:0000256" key="2">
    <source>
        <dbReference type="SAM" id="MobiDB-lite"/>
    </source>
</evidence>
<feature type="compositionally biased region" description="Polar residues" evidence="2">
    <location>
        <begin position="191"/>
        <end position="202"/>
    </location>
</feature>
<dbReference type="Proteomes" id="UP000887566">
    <property type="component" value="Unplaced"/>
</dbReference>
<reference evidence="5" key="1">
    <citation type="submission" date="2022-11" db="UniProtKB">
        <authorList>
            <consortium name="WormBaseParasite"/>
        </authorList>
    </citation>
    <scope>IDENTIFICATION</scope>
</reference>
<keyword evidence="4" id="KW-1185">Reference proteome</keyword>
<dbReference type="PANTHER" id="PTHR28559">
    <property type="entry name" value="DNA REPAIR PROTEIN XRCC4"/>
    <property type="match status" value="1"/>
</dbReference>
<keyword evidence="1" id="KW-0175">Coiled coil</keyword>
<proteinExistence type="predicted"/>
<dbReference type="GO" id="GO:0003677">
    <property type="term" value="F:DNA binding"/>
    <property type="evidence" value="ECO:0007669"/>
    <property type="project" value="InterPro"/>
</dbReference>
<feature type="compositionally biased region" description="Polar residues" evidence="2">
    <location>
        <begin position="305"/>
        <end position="322"/>
    </location>
</feature>
<sequence>MSTLLFRKLVADDRCYFFRATFDDSDDLELIAVSSTQAWKVKLTRQEVVDLAASHSKSFKEYRSIMEKAFADDESGIVLAVKSCTPTALEVSWKKQMTGDAYFNLGGAKLVGTEQEALLAEVIGGLLADRSSHLTRISELEVTNDRLNQEHTKALELLDEANEAKRAFENGVMGKFVSVLNSKKREIASLKNGTQYSSANKETSSHDSSNSQSPSVASHRSAPEEPDSGESTDEERSALVRQRSDAASRRQANSIIATADLNLSRSSKPTAPDRTFVPNKRQRINKPAVQPNSDLNAPNLRRSTRSSMNKSGNSNESRMSLD</sequence>
<feature type="region of interest" description="Disordered" evidence="2">
    <location>
        <begin position="191"/>
        <end position="322"/>
    </location>
</feature>
<dbReference type="PANTHER" id="PTHR28559:SF1">
    <property type="entry name" value="DNA REPAIR PROTEIN XRCC4"/>
    <property type="match status" value="1"/>
</dbReference>
<dbReference type="InterPro" id="IPR053961">
    <property type="entry name" value="XRCC4_N"/>
</dbReference>
<protein>
    <submittedName>
        <fullName evidence="5">XRCC4</fullName>
    </submittedName>
</protein>
<dbReference type="Pfam" id="PF06632">
    <property type="entry name" value="XRCC4"/>
    <property type="match status" value="1"/>
</dbReference>
<dbReference type="Gene3D" id="1.20.5.370">
    <property type="match status" value="1"/>
</dbReference>
<accession>A0A914XGR9</accession>
<dbReference type="GO" id="GO:0006310">
    <property type="term" value="P:DNA recombination"/>
    <property type="evidence" value="ECO:0007669"/>
    <property type="project" value="InterPro"/>
</dbReference>
<evidence type="ECO:0000313" key="4">
    <source>
        <dbReference type="Proteomes" id="UP000887566"/>
    </source>
</evidence>
<dbReference type="GO" id="GO:0005958">
    <property type="term" value="C:DNA-dependent protein kinase-DNA ligase 4 complex"/>
    <property type="evidence" value="ECO:0007669"/>
    <property type="project" value="TreeGrafter"/>
</dbReference>
<dbReference type="WBParaSite" id="PSAMB.scaffold7667size7295.g30398.t1">
    <property type="protein sequence ID" value="PSAMB.scaffold7667size7295.g30398.t1"/>
    <property type="gene ID" value="PSAMB.scaffold7667size7295.g30398"/>
</dbReference>
<feature type="domain" description="XRCC4 N-terminal" evidence="3">
    <location>
        <begin position="16"/>
        <end position="108"/>
    </location>
</feature>
<evidence type="ECO:0000259" key="3">
    <source>
        <dbReference type="Pfam" id="PF06632"/>
    </source>
</evidence>
<dbReference type="GO" id="GO:0010165">
    <property type="term" value="P:response to X-ray"/>
    <property type="evidence" value="ECO:0007669"/>
    <property type="project" value="TreeGrafter"/>
</dbReference>
<evidence type="ECO:0000313" key="5">
    <source>
        <dbReference type="WBParaSite" id="PSAMB.scaffold7667size7295.g30398.t1"/>
    </source>
</evidence>
<dbReference type="InterPro" id="IPR010585">
    <property type="entry name" value="DNA_repair_prot_XRCC4"/>
</dbReference>
<evidence type="ECO:0000256" key="1">
    <source>
        <dbReference type="SAM" id="Coils"/>
    </source>
</evidence>
<dbReference type="GO" id="GO:0006303">
    <property type="term" value="P:double-strand break repair via nonhomologous end joining"/>
    <property type="evidence" value="ECO:0007669"/>
    <property type="project" value="TreeGrafter"/>
</dbReference>